<dbReference type="GO" id="GO:0003677">
    <property type="term" value="F:DNA binding"/>
    <property type="evidence" value="ECO:0007669"/>
    <property type="project" value="InterPro"/>
</dbReference>
<accession>A0A6C0EKJ1</accession>
<evidence type="ECO:0000259" key="1">
    <source>
        <dbReference type="Pfam" id="PF04471"/>
    </source>
</evidence>
<dbReference type="Pfam" id="PF04471">
    <property type="entry name" value="Mrr_cat"/>
    <property type="match status" value="1"/>
</dbReference>
<dbReference type="EMBL" id="MN738870">
    <property type="protein sequence ID" value="QHT29181.1"/>
    <property type="molecule type" value="Genomic_DNA"/>
</dbReference>
<dbReference type="InterPro" id="IPR007560">
    <property type="entry name" value="Restrct_endonuc_IV_Mrr"/>
</dbReference>
<protein>
    <recommendedName>
        <fullName evidence="1">Restriction endonuclease type IV Mrr domain-containing protein</fullName>
    </recommendedName>
</protein>
<proteinExistence type="predicted"/>
<sequence length="436" mass="49909">MSLKINYTINPWLENTDLESNTEHLNKLLNLGKQISNLADISINPVSSLLKPINDQVEGLTTNLNGTYKEIYNIFELNKLGTETIHTKVDQMNRSIDESISKHYDQSKEQYQQLNAVINKLTGDINNSSIKGTIGENFLETVLKNGFPDDTVEVTAQTGHEADLHLISTKLPKILIESKLYKHSIPSAEIEKFYNDLKTTGIKYGIFVSLTSNISGHRRLEYKYIHDRHVIFIPNAGFENMTIIYAVLFLRELETMQNKNISNETIDEKCRIIYSSLTDLDKIFEYISKIKNDTLKSKTIIDTQINGLISNCIQSEIIVKNIVSKMKKNITESLSELDCTYKIIEEDHLDTIIKDFINSDNKLYIALAESFTLFKNLNYKIHKDETTSKYNIYNDTELVCELKIAKSKATYDFASGIKYDVKGPLDLVQFKKIIEI</sequence>
<feature type="domain" description="Restriction endonuclease type IV Mrr" evidence="1">
    <location>
        <begin position="143"/>
        <end position="211"/>
    </location>
</feature>
<reference evidence="2" key="1">
    <citation type="journal article" date="2020" name="Nature">
        <title>Giant virus diversity and host interactions through global metagenomics.</title>
        <authorList>
            <person name="Schulz F."/>
            <person name="Roux S."/>
            <person name="Paez-Espino D."/>
            <person name="Jungbluth S."/>
            <person name="Walsh D.A."/>
            <person name="Denef V.J."/>
            <person name="McMahon K.D."/>
            <person name="Konstantinidis K.T."/>
            <person name="Eloe-Fadrosh E.A."/>
            <person name="Kyrpides N.C."/>
            <person name="Woyke T."/>
        </authorList>
    </citation>
    <scope>NUCLEOTIDE SEQUENCE</scope>
    <source>
        <strain evidence="2">GVMAG-M-3300001351-8</strain>
    </source>
</reference>
<name>A0A6C0EKJ1_9ZZZZ</name>
<dbReference type="GO" id="GO:0004519">
    <property type="term" value="F:endonuclease activity"/>
    <property type="evidence" value="ECO:0007669"/>
    <property type="project" value="InterPro"/>
</dbReference>
<evidence type="ECO:0000313" key="2">
    <source>
        <dbReference type="EMBL" id="QHT29181.1"/>
    </source>
</evidence>
<organism evidence="2">
    <name type="scientific">viral metagenome</name>
    <dbReference type="NCBI Taxonomy" id="1070528"/>
    <lineage>
        <taxon>unclassified sequences</taxon>
        <taxon>metagenomes</taxon>
        <taxon>organismal metagenomes</taxon>
    </lineage>
</organism>
<dbReference type="GO" id="GO:0009307">
    <property type="term" value="P:DNA restriction-modification system"/>
    <property type="evidence" value="ECO:0007669"/>
    <property type="project" value="InterPro"/>
</dbReference>
<dbReference type="AlphaFoldDB" id="A0A6C0EKJ1"/>